<dbReference type="Gene3D" id="3.30.40.10">
    <property type="entry name" value="Zinc/RING finger domain, C3HC4 (zinc finger)"/>
    <property type="match status" value="1"/>
</dbReference>
<name>A0A8R7TZZ4_TRIUA</name>
<feature type="domain" description="NTF2" evidence="6">
    <location>
        <begin position="31"/>
        <end position="151"/>
    </location>
</feature>
<dbReference type="InterPro" id="IPR000286">
    <property type="entry name" value="HDACs"/>
</dbReference>
<reference evidence="8" key="1">
    <citation type="journal article" date="2013" name="Nature">
        <title>Draft genome of the wheat A-genome progenitor Triticum urartu.</title>
        <authorList>
            <person name="Ling H.Q."/>
            <person name="Zhao S."/>
            <person name="Liu D."/>
            <person name="Wang J."/>
            <person name="Sun H."/>
            <person name="Zhang C."/>
            <person name="Fan H."/>
            <person name="Li D."/>
            <person name="Dong L."/>
            <person name="Tao Y."/>
            <person name="Gao C."/>
            <person name="Wu H."/>
            <person name="Li Y."/>
            <person name="Cui Y."/>
            <person name="Guo X."/>
            <person name="Zheng S."/>
            <person name="Wang B."/>
            <person name="Yu K."/>
            <person name="Liang Q."/>
            <person name="Yang W."/>
            <person name="Lou X."/>
            <person name="Chen J."/>
            <person name="Feng M."/>
            <person name="Jian J."/>
            <person name="Zhang X."/>
            <person name="Luo G."/>
            <person name="Jiang Y."/>
            <person name="Liu J."/>
            <person name="Wang Z."/>
            <person name="Sha Y."/>
            <person name="Zhang B."/>
            <person name="Wu H."/>
            <person name="Tang D."/>
            <person name="Shen Q."/>
            <person name="Xue P."/>
            <person name="Zou S."/>
            <person name="Wang X."/>
            <person name="Liu X."/>
            <person name="Wang F."/>
            <person name="Yang Y."/>
            <person name="An X."/>
            <person name="Dong Z."/>
            <person name="Zhang K."/>
            <person name="Zhang X."/>
            <person name="Luo M.C."/>
            <person name="Dvorak J."/>
            <person name="Tong Y."/>
            <person name="Wang J."/>
            <person name="Yang H."/>
            <person name="Li Z."/>
            <person name="Wang D."/>
            <person name="Zhang A."/>
            <person name="Wang J."/>
        </authorList>
    </citation>
    <scope>NUCLEOTIDE SEQUENCE</scope>
    <source>
        <strain evidence="8">cv. G1812</strain>
    </source>
</reference>
<accession>A0A8R7TZZ4</accession>
<dbReference type="Pfam" id="PF00850">
    <property type="entry name" value="Hist_deacetyl"/>
    <property type="match status" value="1"/>
</dbReference>
<dbReference type="PANTHER" id="PTHR10625">
    <property type="entry name" value="HISTONE DEACETYLASE HDAC1-RELATED"/>
    <property type="match status" value="1"/>
</dbReference>
<dbReference type="Proteomes" id="UP000015106">
    <property type="component" value="Chromosome 3"/>
</dbReference>
<dbReference type="AlphaFoldDB" id="A0A8R7TZZ4"/>
<dbReference type="CDD" id="cd15517">
    <property type="entry name" value="PHD_TCF19_like"/>
    <property type="match status" value="1"/>
</dbReference>
<dbReference type="GO" id="GO:0004407">
    <property type="term" value="F:histone deacetylase activity"/>
    <property type="evidence" value="ECO:0007669"/>
    <property type="project" value="TreeGrafter"/>
</dbReference>
<evidence type="ECO:0000313" key="8">
    <source>
        <dbReference type="Proteomes" id="UP000015106"/>
    </source>
</evidence>
<protein>
    <recommendedName>
        <fullName evidence="6">NTF2 domain-containing protein</fullName>
    </recommendedName>
</protein>
<dbReference type="PRINTS" id="PR01270">
    <property type="entry name" value="HDASUPER"/>
</dbReference>
<reference evidence="7" key="3">
    <citation type="submission" date="2022-06" db="UniProtKB">
        <authorList>
            <consortium name="EnsemblPlants"/>
        </authorList>
    </citation>
    <scope>IDENTIFICATION</scope>
</reference>
<evidence type="ECO:0000256" key="2">
    <source>
        <dbReference type="ARBA" id="ARBA00007738"/>
    </source>
</evidence>
<evidence type="ECO:0000256" key="4">
    <source>
        <dbReference type="ARBA" id="ARBA00022833"/>
    </source>
</evidence>
<feature type="region of interest" description="Disordered" evidence="5">
    <location>
        <begin position="332"/>
        <end position="362"/>
    </location>
</feature>
<dbReference type="PROSITE" id="PS50177">
    <property type="entry name" value="NTF2_DOMAIN"/>
    <property type="match status" value="1"/>
</dbReference>
<dbReference type="SUPFAM" id="SSF52768">
    <property type="entry name" value="Arginase/deacetylase"/>
    <property type="match status" value="1"/>
</dbReference>
<sequence length="607" mass="68080">MVMGVSVDAASTTLHPIDLRSDGAPAEGRTEVAKFVHNFYCALNFNLLGLYRFYADDAEFVWNFNGRRLNLKTAKEIKSYLYRASTKMKFHASHFDLLSIPGQSSVMLTVYGTIKSADNKPRSFVETFVLDIPGRLILRDSLVVQENALEVPEVSSPKKLQDHTASIMCTNDSQNHCGICNKKWYPLEKDWVCCDRCQMWLHVERDPNCSRDMEKVEKSEYFCPGCTSECKDVLTLSTLKQKSPEPIIVSCAGKEGVYKPVEKMIECRCKICLKNLTPVVMSTNVWEKHTGCRQKNWKKSIKLKGTEKPLFKLLEEIPEGTGISSIASEIQQVSSVDTSDQPAAETSDQPAAETSYQQAAETSELAAVTSDQTSASLSYAMSGNKSQKSKVCILHDYDRMKSHQDKDTDHKYEKASRISEIMNTLNQDGVLDRTEREPFDSADREIILAIHDPEQLDYVDDLPLTDEEQDAKFSKVAGVSVFSSEGTTEAIYSAAGAVIRGSDLVVEEYYETAFAIIRPPGHHAYKISEGFCFLNNVGIAIQHVVDHHHMERVLAVDFDVHHGNGTQELFYGSEQVLFFSTHTRDLYYPASKNSANDIGEGWAWVIT</sequence>
<evidence type="ECO:0000313" key="7">
    <source>
        <dbReference type="EnsemblPlants" id="TuG1812G0300004612.01.T01"/>
    </source>
</evidence>
<keyword evidence="8" id="KW-1185">Reference proteome</keyword>
<comment type="cofactor">
    <cofactor evidence="1">
        <name>Zn(2+)</name>
        <dbReference type="ChEBI" id="CHEBI:29105"/>
    </cofactor>
</comment>
<dbReference type="InterPro" id="IPR011011">
    <property type="entry name" value="Znf_FYVE_PHD"/>
</dbReference>
<dbReference type="InterPro" id="IPR032710">
    <property type="entry name" value="NTF2-like_dom_sf"/>
</dbReference>
<dbReference type="Gene3D" id="3.10.450.50">
    <property type="match status" value="1"/>
</dbReference>
<dbReference type="InterPro" id="IPR018222">
    <property type="entry name" value="Nuclear_transport_factor_2_euk"/>
</dbReference>
<evidence type="ECO:0000256" key="5">
    <source>
        <dbReference type="SAM" id="MobiDB-lite"/>
    </source>
</evidence>
<dbReference type="InterPro" id="IPR037138">
    <property type="entry name" value="His_deacetylse_dom_sf"/>
</dbReference>
<keyword evidence="3" id="KW-0479">Metal-binding</keyword>
<dbReference type="SUPFAM" id="SSF54427">
    <property type="entry name" value="NTF2-like"/>
    <property type="match status" value="1"/>
</dbReference>
<dbReference type="Gramene" id="TuG1812G0300004612.01.T01">
    <property type="protein sequence ID" value="TuG1812G0300004612.01.T01"/>
    <property type="gene ID" value="TuG1812G0300004612.01"/>
</dbReference>
<organism evidence="7 8">
    <name type="scientific">Triticum urartu</name>
    <name type="common">Red wild einkorn</name>
    <name type="synonym">Crithodium urartu</name>
    <dbReference type="NCBI Taxonomy" id="4572"/>
    <lineage>
        <taxon>Eukaryota</taxon>
        <taxon>Viridiplantae</taxon>
        <taxon>Streptophyta</taxon>
        <taxon>Embryophyta</taxon>
        <taxon>Tracheophyta</taxon>
        <taxon>Spermatophyta</taxon>
        <taxon>Magnoliopsida</taxon>
        <taxon>Liliopsida</taxon>
        <taxon>Poales</taxon>
        <taxon>Poaceae</taxon>
        <taxon>BOP clade</taxon>
        <taxon>Pooideae</taxon>
        <taxon>Triticodae</taxon>
        <taxon>Triticeae</taxon>
        <taxon>Triticinae</taxon>
        <taxon>Triticum</taxon>
    </lineage>
</organism>
<evidence type="ECO:0000259" key="6">
    <source>
        <dbReference type="PROSITE" id="PS50177"/>
    </source>
</evidence>
<reference evidence="7" key="2">
    <citation type="submission" date="2018-03" db="EMBL/GenBank/DDBJ databases">
        <title>The Triticum urartu genome reveals the dynamic nature of wheat genome evolution.</title>
        <authorList>
            <person name="Ling H."/>
            <person name="Ma B."/>
            <person name="Shi X."/>
            <person name="Liu H."/>
            <person name="Dong L."/>
            <person name="Sun H."/>
            <person name="Cao Y."/>
            <person name="Gao Q."/>
            <person name="Zheng S."/>
            <person name="Li Y."/>
            <person name="Yu Y."/>
            <person name="Du H."/>
            <person name="Qi M."/>
            <person name="Li Y."/>
            <person name="Yu H."/>
            <person name="Cui Y."/>
            <person name="Wang N."/>
            <person name="Chen C."/>
            <person name="Wu H."/>
            <person name="Zhao Y."/>
            <person name="Zhang J."/>
            <person name="Li Y."/>
            <person name="Zhou W."/>
            <person name="Zhang B."/>
            <person name="Hu W."/>
            <person name="Eijk M."/>
            <person name="Tang J."/>
            <person name="Witsenboer H."/>
            <person name="Zhao S."/>
            <person name="Li Z."/>
            <person name="Zhang A."/>
            <person name="Wang D."/>
            <person name="Liang C."/>
        </authorList>
    </citation>
    <scope>NUCLEOTIDE SEQUENCE [LARGE SCALE GENOMIC DNA]</scope>
    <source>
        <strain evidence="7">cv. G1812</strain>
    </source>
</reference>
<dbReference type="GO" id="GO:0005737">
    <property type="term" value="C:cytoplasm"/>
    <property type="evidence" value="ECO:0007669"/>
    <property type="project" value="TreeGrafter"/>
</dbReference>
<dbReference type="Pfam" id="PF02136">
    <property type="entry name" value="NTF2"/>
    <property type="match status" value="1"/>
</dbReference>
<dbReference type="GO" id="GO:0040029">
    <property type="term" value="P:epigenetic regulation of gene expression"/>
    <property type="evidence" value="ECO:0007669"/>
    <property type="project" value="TreeGrafter"/>
</dbReference>
<evidence type="ECO:0000256" key="1">
    <source>
        <dbReference type="ARBA" id="ARBA00001947"/>
    </source>
</evidence>
<proteinExistence type="inferred from homology"/>
<dbReference type="Gramene" id="TuG1812S0002737900.01.T01">
    <property type="protein sequence ID" value="TuG1812S0002737900.01.T01"/>
    <property type="gene ID" value="TuG1812S0002737900.01"/>
</dbReference>
<dbReference type="PANTHER" id="PTHR10625:SF25">
    <property type="entry name" value="HISTONE DEACETYLASE 18-RELATED"/>
    <property type="match status" value="1"/>
</dbReference>
<evidence type="ECO:0000256" key="3">
    <source>
        <dbReference type="ARBA" id="ARBA00022771"/>
    </source>
</evidence>
<dbReference type="GO" id="GO:0008270">
    <property type="term" value="F:zinc ion binding"/>
    <property type="evidence" value="ECO:0007669"/>
    <property type="project" value="UniProtKB-KW"/>
</dbReference>
<dbReference type="EnsemblPlants" id="TuG1812S0002737900.01.T01">
    <property type="protein sequence ID" value="TuG1812S0002737900.01.T01"/>
    <property type="gene ID" value="TuG1812S0002737900.01"/>
</dbReference>
<comment type="similarity">
    <text evidence="2">Belongs to the histone deacetylase family. HD type 2 subfamily.</text>
</comment>
<dbReference type="SUPFAM" id="SSF57903">
    <property type="entry name" value="FYVE/PHD zinc finger"/>
    <property type="match status" value="1"/>
</dbReference>
<keyword evidence="3" id="KW-0863">Zinc-finger</keyword>
<keyword evidence="4" id="KW-0862">Zinc</keyword>
<dbReference type="InterPro" id="IPR002075">
    <property type="entry name" value="NTF2_dom"/>
</dbReference>
<dbReference type="InterPro" id="IPR023801">
    <property type="entry name" value="His_deacetylse_dom"/>
</dbReference>
<dbReference type="Gene3D" id="3.40.800.20">
    <property type="entry name" value="Histone deacetylase domain"/>
    <property type="match status" value="1"/>
</dbReference>
<dbReference type="GO" id="GO:0000118">
    <property type="term" value="C:histone deacetylase complex"/>
    <property type="evidence" value="ECO:0007669"/>
    <property type="project" value="TreeGrafter"/>
</dbReference>
<feature type="compositionally biased region" description="Polar residues" evidence="5">
    <location>
        <begin position="332"/>
        <end position="361"/>
    </location>
</feature>
<dbReference type="InterPro" id="IPR023696">
    <property type="entry name" value="Ureohydrolase_dom_sf"/>
</dbReference>
<dbReference type="EnsemblPlants" id="TuG1812G0300004612.01.T01">
    <property type="protein sequence ID" value="TuG1812G0300004612.01.T01"/>
    <property type="gene ID" value="TuG1812G0300004612.01"/>
</dbReference>
<dbReference type="InterPro" id="IPR013083">
    <property type="entry name" value="Znf_RING/FYVE/PHD"/>
</dbReference>